<dbReference type="Gene3D" id="6.20.240.60">
    <property type="match status" value="1"/>
</dbReference>
<feature type="domain" description="Cell wall hydrolase SleB" evidence="3">
    <location>
        <begin position="83"/>
        <end position="187"/>
    </location>
</feature>
<reference evidence="4 5" key="1">
    <citation type="journal article" date="2004" name="Science">
        <title>A predator unmasked: life cycle of Bdellovibrio bacteriovorus from a genomic perspective.</title>
        <authorList>
            <person name="Rendulic S."/>
            <person name="Jagtap P."/>
            <person name="Rosinus A."/>
            <person name="Eppinger M."/>
            <person name="Baar C."/>
            <person name="Lanz C."/>
            <person name="Keller H."/>
            <person name="Lambert C."/>
            <person name="Evans K.J."/>
            <person name="Goesmann A."/>
            <person name="Meyer F."/>
            <person name="Sockett R.E."/>
            <person name="Schuster S.C."/>
        </authorList>
    </citation>
    <scope>NUCLEOTIDE SEQUENCE [LARGE SCALE GENOMIC DNA]</scope>
    <source>
        <strain evidence="5">ATCC 15356 / DSM 50701 / NCIMB 9529 / HD100</strain>
    </source>
</reference>
<keyword evidence="4" id="KW-0378">Hydrolase</keyword>
<name>Q6MP72_BDEBA</name>
<dbReference type="InterPro" id="IPR011105">
    <property type="entry name" value="Cell_wall_hydrolase_SleB"/>
</dbReference>
<evidence type="ECO:0000256" key="1">
    <source>
        <dbReference type="SAM" id="MobiDB-lite"/>
    </source>
</evidence>
<dbReference type="EC" id="3.5.1.28" evidence="4"/>
<dbReference type="Proteomes" id="UP000008080">
    <property type="component" value="Chromosome"/>
</dbReference>
<dbReference type="HOGENOM" id="CLU_108815_0_0_7"/>
<keyword evidence="5" id="KW-1185">Reference proteome</keyword>
<dbReference type="STRING" id="264462.Bd0992"/>
<evidence type="ECO:0000256" key="2">
    <source>
        <dbReference type="SAM" id="Phobius"/>
    </source>
</evidence>
<dbReference type="KEGG" id="bba:Bd0992"/>
<keyword evidence="2" id="KW-0812">Transmembrane</keyword>
<dbReference type="eggNOG" id="COG3773">
    <property type="taxonomic scope" value="Bacteria"/>
</dbReference>
<keyword evidence="2" id="KW-0472">Membrane</keyword>
<dbReference type="AlphaFoldDB" id="Q6MP72"/>
<organism evidence="4 5">
    <name type="scientific">Bdellovibrio bacteriovorus (strain ATCC 15356 / DSM 50701 / NCIMB 9529 / HD100)</name>
    <dbReference type="NCBI Taxonomy" id="264462"/>
    <lineage>
        <taxon>Bacteria</taxon>
        <taxon>Pseudomonadati</taxon>
        <taxon>Bdellovibrionota</taxon>
        <taxon>Bdellovibrionia</taxon>
        <taxon>Bdellovibrionales</taxon>
        <taxon>Pseudobdellovibrionaceae</taxon>
        <taxon>Bdellovibrio</taxon>
    </lineage>
</organism>
<gene>
    <name evidence="4" type="primary">cwlJ</name>
    <name evidence="4" type="ordered locus">Bd0992</name>
</gene>
<dbReference type="GO" id="GO:0008745">
    <property type="term" value="F:N-acetylmuramoyl-L-alanine amidase activity"/>
    <property type="evidence" value="ECO:0007669"/>
    <property type="project" value="UniProtKB-EC"/>
</dbReference>
<evidence type="ECO:0000259" key="3">
    <source>
        <dbReference type="Pfam" id="PF07486"/>
    </source>
</evidence>
<keyword evidence="2" id="KW-1133">Transmembrane helix</keyword>
<dbReference type="Pfam" id="PF07486">
    <property type="entry name" value="Hydrolase_2"/>
    <property type="match status" value="1"/>
</dbReference>
<accession>Q6MP72</accession>
<dbReference type="InterPro" id="IPR042047">
    <property type="entry name" value="SleB_dom1"/>
</dbReference>
<evidence type="ECO:0000313" key="4">
    <source>
        <dbReference type="EMBL" id="CAE78926.1"/>
    </source>
</evidence>
<dbReference type="Gene3D" id="1.10.10.2520">
    <property type="entry name" value="Cell wall hydrolase SleB, domain 1"/>
    <property type="match status" value="1"/>
</dbReference>
<sequence length="221" mass="24578">MSRTLDQDSEHIFTEGRGEKQRILQIQNFPYKMRIMKIQIVALFVIACVSLINSSAFAASMTCNKRQSATTCMICNCYHETRGESFEGMVAVNKVVLSRSEDDAYPSSICGVVYDDAQFSWTQDNISNNINATKDEDKEALDMCKKAVNLSVKEGPNDVIYYYNPSIARPYWARRMTNCGKVGNHTFLVPRGESCPKKLGVVGKYSSSGSSSQSKKSTGAK</sequence>
<feature type="transmembrane region" description="Helical" evidence="2">
    <location>
        <begin position="40"/>
        <end position="61"/>
    </location>
</feature>
<feature type="region of interest" description="Disordered" evidence="1">
    <location>
        <begin position="201"/>
        <end position="221"/>
    </location>
</feature>
<dbReference type="EMBL" id="BX842648">
    <property type="protein sequence ID" value="CAE78926.1"/>
    <property type="molecule type" value="Genomic_DNA"/>
</dbReference>
<evidence type="ECO:0000313" key="5">
    <source>
        <dbReference type="Proteomes" id="UP000008080"/>
    </source>
</evidence>
<proteinExistence type="predicted"/>
<protein>
    <submittedName>
        <fullName evidence="4">Probable cell wall hydrolase</fullName>
        <ecNumber evidence="4">3.5.1.28</ecNumber>
    </submittedName>
</protein>